<protein>
    <submittedName>
        <fullName evidence="1">35045_t:CDS:1</fullName>
    </submittedName>
</protein>
<keyword evidence="2" id="KW-1185">Reference proteome</keyword>
<reference evidence="1 2" key="1">
    <citation type="submission" date="2021-06" db="EMBL/GenBank/DDBJ databases">
        <authorList>
            <person name="Kallberg Y."/>
            <person name="Tangrot J."/>
            <person name="Rosling A."/>
        </authorList>
    </citation>
    <scope>NUCLEOTIDE SEQUENCE [LARGE SCALE GENOMIC DNA]</scope>
    <source>
        <strain evidence="1 2">120-4 pot B 10/14</strain>
    </source>
</reference>
<dbReference type="EMBL" id="CAJVQB010019154">
    <property type="protein sequence ID" value="CAG8790086.1"/>
    <property type="molecule type" value="Genomic_DNA"/>
</dbReference>
<proteinExistence type="predicted"/>
<gene>
    <name evidence="1" type="ORF">GMARGA_LOCUS21099</name>
</gene>
<organism evidence="1 2">
    <name type="scientific">Gigaspora margarita</name>
    <dbReference type="NCBI Taxonomy" id="4874"/>
    <lineage>
        <taxon>Eukaryota</taxon>
        <taxon>Fungi</taxon>
        <taxon>Fungi incertae sedis</taxon>
        <taxon>Mucoromycota</taxon>
        <taxon>Glomeromycotina</taxon>
        <taxon>Glomeromycetes</taxon>
        <taxon>Diversisporales</taxon>
        <taxon>Gigasporaceae</taxon>
        <taxon>Gigaspora</taxon>
    </lineage>
</organism>
<accession>A0ABN7VP37</accession>
<evidence type="ECO:0000313" key="2">
    <source>
        <dbReference type="Proteomes" id="UP000789901"/>
    </source>
</evidence>
<evidence type="ECO:0000313" key="1">
    <source>
        <dbReference type="EMBL" id="CAG8790086.1"/>
    </source>
</evidence>
<comment type="caution">
    <text evidence="1">The sequence shown here is derived from an EMBL/GenBank/DDBJ whole genome shotgun (WGS) entry which is preliminary data.</text>
</comment>
<sequence>MSEIFMGICRVGKIDLKCEHQTDTYWDFGLHCPLCRESHMRVSFNEVLKAYPENSN</sequence>
<name>A0ABN7VP37_GIGMA</name>
<dbReference type="Proteomes" id="UP000789901">
    <property type="component" value="Unassembled WGS sequence"/>
</dbReference>